<dbReference type="Proteomes" id="UP000324222">
    <property type="component" value="Unassembled WGS sequence"/>
</dbReference>
<evidence type="ECO:0000313" key="4">
    <source>
        <dbReference type="EMBL" id="MPC85200.1"/>
    </source>
</evidence>
<evidence type="ECO:0000313" key="5">
    <source>
        <dbReference type="Proteomes" id="UP000324222"/>
    </source>
</evidence>
<gene>
    <name evidence="4" type="primary">Mtf1</name>
    <name evidence="4" type="ORF">E2C01_079963</name>
</gene>
<keyword evidence="1" id="KW-0862">Zinc</keyword>
<protein>
    <submittedName>
        <fullName evidence="4">Metal regulatory transcription factor 1</fullName>
    </submittedName>
</protein>
<keyword evidence="5" id="KW-1185">Reference proteome</keyword>
<evidence type="ECO:0000259" key="3">
    <source>
        <dbReference type="PROSITE" id="PS50157"/>
    </source>
</evidence>
<feature type="domain" description="C2H2-type" evidence="3">
    <location>
        <begin position="38"/>
        <end position="65"/>
    </location>
</feature>
<comment type="caution">
    <text evidence="4">The sequence shown here is derived from an EMBL/GenBank/DDBJ whole genome shotgun (WGS) entry which is preliminary data.</text>
</comment>
<dbReference type="SMART" id="SM00355">
    <property type="entry name" value="ZnF_C2H2"/>
    <property type="match status" value="1"/>
</dbReference>
<dbReference type="SUPFAM" id="SSF57667">
    <property type="entry name" value="beta-beta-alpha zinc fingers"/>
    <property type="match status" value="1"/>
</dbReference>
<name>A0A5B7IKX0_PORTR</name>
<sequence length="68" mass="7788">MHIHPGESGMQMPEEPSHATLTIQARDPSTNTTTTRRFHCTYQGCDRTYSTSSNLRTHLKTHRGECVW</sequence>
<dbReference type="Gene3D" id="3.30.160.60">
    <property type="entry name" value="Classic Zinc Finger"/>
    <property type="match status" value="1"/>
</dbReference>
<keyword evidence="1" id="KW-0863">Zinc-finger</keyword>
<feature type="compositionally biased region" description="Polar residues" evidence="2">
    <location>
        <begin position="19"/>
        <end position="29"/>
    </location>
</feature>
<dbReference type="InterPro" id="IPR036236">
    <property type="entry name" value="Znf_C2H2_sf"/>
</dbReference>
<feature type="region of interest" description="Disordered" evidence="2">
    <location>
        <begin position="1"/>
        <end position="34"/>
    </location>
</feature>
<organism evidence="4 5">
    <name type="scientific">Portunus trituberculatus</name>
    <name type="common">Swimming crab</name>
    <name type="synonym">Neptunus trituberculatus</name>
    <dbReference type="NCBI Taxonomy" id="210409"/>
    <lineage>
        <taxon>Eukaryota</taxon>
        <taxon>Metazoa</taxon>
        <taxon>Ecdysozoa</taxon>
        <taxon>Arthropoda</taxon>
        <taxon>Crustacea</taxon>
        <taxon>Multicrustacea</taxon>
        <taxon>Malacostraca</taxon>
        <taxon>Eumalacostraca</taxon>
        <taxon>Eucarida</taxon>
        <taxon>Decapoda</taxon>
        <taxon>Pleocyemata</taxon>
        <taxon>Brachyura</taxon>
        <taxon>Eubrachyura</taxon>
        <taxon>Portunoidea</taxon>
        <taxon>Portunidae</taxon>
        <taxon>Portuninae</taxon>
        <taxon>Portunus</taxon>
    </lineage>
</organism>
<accession>A0A5B7IKX0</accession>
<dbReference type="InterPro" id="IPR013087">
    <property type="entry name" value="Znf_C2H2_type"/>
</dbReference>
<dbReference type="AlphaFoldDB" id="A0A5B7IKX0"/>
<dbReference type="PROSITE" id="PS50157">
    <property type="entry name" value="ZINC_FINGER_C2H2_2"/>
    <property type="match status" value="1"/>
</dbReference>
<dbReference type="PROSITE" id="PS00028">
    <property type="entry name" value="ZINC_FINGER_C2H2_1"/>
    <property type="match status" value="1"/>
</dbReference>
<proteinExistence type="predicted"/>
<keyword evidence="1" id="KW-0479">Metal-binding</keyword>
<dbReference type="FunFam" id="3.30.160.60:FF:000397">
    <property type="entry name" value="Metal regulatory transcription factor 1"/>
    <property type="match status" value="1"/>
</dbReference>
<dbReference type="GO" id="GO:0008270">
    <property type="term" value="F:zinc ion binding"/>
    <property type="evidence" value="ECO:0007669"/>
    <property type="project" value="UniProtKB-KW"/>
</dbReference>
<dbReference type="OrthoDB" id="6145499at2759"/>
<evidence type="ECO:0000256" key="1">
    <source>
        <dbReference type="PROSITE-ProRule" id="PRU00042"/>
    </source>
</evidence>
<reference evidence="4 5" key="1">
    <citation type="submission" date="2019-05" db="EMBL/GenBank/DDBJ databases">
        <title>Another draft genome of Portunus trituberculatus and its Hox gene families provides insights of decapod evolution.</title>
        <authorList>
            <person name="Jeong J.-H."/>
            <person name="Song I."/>
            <person name="Kim S."/>
            <person name="Choi T."/>
            <person name="Kim D."/>
            <person name="Ryu S."/>
            <person name="Kim W."/>
        </authorList>
    </citation>
    <scope>NUCLEOTIDE SEQUENCE [LARGE SCALE GENOMIC DNA]</scope>
    <source>
        <tissue evidence="4">Muscle</tissue>
    </source>
</reference>
<dbReference type="Pfam" id="PF00096">
    <property type="entry name" value="zf-C2H2"/>
    <property type="match status" value="1"/>
</dbReference>
<evidence type="ECO:0000256" key="2">
    <source>
        <dbReference type="SAM" id="MobiDB-lite"/>
    </source>
</evidence>
<dbReference type="EMBL" id="VSRR010067652">
    <property type="protein sequence ID" value="MPC85200.1"/>
    <property type="molecule type" value="Genomic_DNA"/>
</dbReference>